<keyword evidence="3" id="KW-1185">Reference proteome</keyword>
<dbReference type="Proteomes" id="UP001229346">
    <property type="component" value="Unassembled WGS sequence"/>
</dbReference>
<dbReference type="EMBL" id="JAUSSU010000007">
    <property type="protein sequence ID" value="MDQ0114391.1"/>
    <property type="molecule type" value="Genomic_DNA"/>
</dbReference>
<protein>
    <submittedName>
        <fullName evidence="2">Glucose-1-phosphate cytidylyltransferase</fullName>
        <ecNumber evidence="2">2.7.7.33</ecNumber>
    </submittedName>
</protein>
<reference evidence="2 3" key="1">
    <citation type="submission" date="2023-07" db="EMBL/GenBank/DDBJ databases">
        <title>Sorghum-associated microbial communities from plants grown in Nebraska, USA.</title>
        <authorList>
            <person name="Schachtman D."/>
        </authorList>
    </citation>
    <scope>NUCLEOTIDE SEQUENCE [LARGE SCALE GENOMIC DNA]</scope>
    <source>
        <strain evidence="2 3">CC482</strain>
    </source>
</reference>
<name>A0ABT9U422_PAEHA</name>
<dbReference type="InterPro" id="IPR013446">
    <property type="entry name" value="G1P_cyt_trans-like"/>
</dbReference>
<dbReference type="PANTHER" id="PTHR47183">
    <property type="entry name" value="GLUCOSE-1-PHOSPHATE CYTIDYLYLTRANSFERASE-RELATED"/>
    <property type="match status" value="1"/>
</dbReference>
<dbReference type="PANTHER" id="PTHR47183:SF1">
    <property type="entry name" value="GLUCOSE-1-PHOSPHATE CYTIDYLYLTRANSFERASE"/>
    <property type="match status" value="1"/>
</dbReference>
<keyword evidence="2" id="KW-0808">Transferase</keyword>
<dbReference type="InterPro" id="IPR005835">
    <property type="entry name" value="NTP_transferase_dom"/>
</dbReference>
<dbReference type="Pfam" id="PF00483">
    <property type="entry name" value="NTP_transferase"/>
    <property type="match status" value="1"/>
</dbReference>
<dbReference type="GO" id="GO:0047343">
    <property type="term" value="F:glucose-1-phosphate cytidylyltransferase activity"/>
    <property type="evidence" value="ECO:0007669"/>
    <property type="project" value="UniProtKB-EC"/>
</dbReference>
<dbReference type="InterPro" id="IPR046981">
    <property type="entry name" value="G1P_cyt_trans"/>
</dbReference>
<dbReference type="EC" id="2.7.7.33" evidence="2"/>
<dbReference type="NCBIfam" id="TIGR02623">
    <property type="entry name" value="G1P_cyt_trans"/>
    <property type="match status" value="1"/>
</dbReference>
<feature type="domain" description="Nucleotidyl transferase" evidence="1">
    <location>
        <begin position="11"/>
        <end position="225"/>
    </location>
</feature>
<proteinExistence type="predicted"/>
<evidence type="ECO:0000313" key="3">
    <source>
        <dbReference type="Proteomes" id="UP001229346"/>
    </source>
</evidence>
<gene>
    <name evidence="2" type="ORF">J2T15_003846</name>
</gene>
<organism evidence="2 3">
    <name type="scientific">Paenibacillus harenae</name>
    <dbReference type="NCBI Taxonomy" id="306543"/>
    <lineage>
        <taxon>Bacteria</taxon>
        <taxon>Bacillati</taxon>
        <taxon>Bacillota</taxon>
        <taxon>Bacilli</taxon>
        <taxon>Bacillales</taxon>
        <taxon>Paenibacillaceae</taxon>
        <taxon>Paenibacillus</taxon>
    </lineage>
</organism>
<keyword evidence="2" id="KW-0548">Nucleotidyltransferase</keyword>
<dbReference type="CDD" id="cd02524">
    <property type="entry name" value="G1P_cytidylyltransferase"/>
    <property type="match status" value="1"/>
</dbReference>
<evidence type="ECO:0000313" key="2">
    <source>
        <dbReference type="EMBL" id="MDQ0114391.1"/>
    </source>
</evidence>
<comment type="caution">
    <text evidence="2">The sequence shown here is derived from an EMBL/GenBank/DDBJ whole genome shotgun (WGS) entry which is preliminary data.</text>
</comment>
<dbReference type="SUPFAM" id="SSF53448">
    <property type="entry name" value="Nucleotide-diphospho-sugar transferases"/>
    <property type="match status" value="1"/>
</dbReference>
<sequence>MTEHAPVTNMKVVILAGGYGTRISEESVLTPKPMIEIGGKPILWHILKIYSSYGFNDFIVCLGYKGDKIKQYFANYALHNSDVTFDYSKEGLMTTHHYVAEPWRVTLVETGKDTLTGGRVKRVKDYIGGEPFMLTYGDGVADINIRELVRFHQEHGKAATVTAVQPPGRFGSLKIDGKRKVEGFTEKMKGDGGWINAGFFVMQPEVLDYIEGDHSILERETLERLSAEGKLMAYPHAGFWHPMDTLRDKTYLDDLCKSKKAPWRKW</sequence>
<dbReference type="InterPro" id="IPR029044">
    <property type="entry name" value="Nucleotide-diphossugar_trans"/>
</dbReference>
<accession>A0ABT9U422</accession>
<evidence type="ECO:0000259" key="1">
    <source>
        <dbReference type="Pfam" id="PF00483"/>
    </source>
</evidence>
<dbReference type="Gene3D" id="3.90.550.10">
    <property type="entry name" value="Spore Coat Polysaccharide Biosynthesis Protein SpsA, Chain A"/>
    <property type="match status" value="1"/>
</dbReference>